<organism evidence="13 14">
    <name type="scientific">Clitoria ternatea</name>
    <name type="common">Butterfly pea</name>
    <dbReference type="NCBI Taxonomy" id="43366"/>
    <lineage>
        <taxon>Eukaryota</taxon>
        <taxon>Viridiplantae</taxon>
        <taxon>Streptophyta</taxon>
        <taxon>Embryophyta</taxon>
        <taxon>Tracheophyta</taxon>
        <taxon>Spermatophyta</taxon>
        <taxon>Magnoliopsida</taxon>
        <taxon>eudicotyledons</taxon>
        <taxon>Gunneridae</taxon>
        <taxon>Pentapetalae</taxon>
        <taxon>rosids</taxon>
        <taxon>fabids</taxon>
        <taxon>Fabales</taxon>
        <taxon>Fabaceae</taxon>
        <taxon>Papilionoideae</taxon>
        <taxon>50 kb inversion clade</taxon>
        <taxon>NPAAA clade</taxon>
        <taxon>indigoferoid/millettioid clade</taxon>
        <taxon>Phaseoleae</taxon>
        <taxon>Clitoria</taxon>
    </lineage>
</organism>
<gene>
    <name evidence="13" type="ORF">RJT34_23042</name>
</gene>
<feature type="chain" id="PRO_5043023949" description="pectinesterase" evidence="11">
    <location>
        <begin position="24"/>
        <end position="334"/>
    </location>
</feature>
<dbReference type="GO" id="GO:0030599">
    <property type="term" value="F:pectinesterase activity"/>
    <property type="evidence" value="ECO:0007669"/>
    <property type="project" value="UniProtKB-EC"/>
</dbReference>
<keyword evidence="6" id="KW-0378">Hydrolase</keyword>
<dbReference type="EC" id="3.1.1.11" evidence="4"/>
<keyword evidence="7" id="KW-0063">Aspartyl esterase</keyword>
<evidence type="ECO:0000313" key="14">
    <source>
        <dbReference type="Proteomes" id="UP001359559"/>
    </source>
</evidence>
<evidence type="ECO:0000256" key="6">
    <source>
        <dbReference type="ARBA" id="ARBA00022801"/>
    </source>
</evidence>
<evidence type="ECO:0000256" key="7">
    <source>
        <dbReference type="ARBA" id="ARBA00023085"/>
    </source>
</evidence>
<evidence type="ECO:0000256" key="1">
    <source>
        <dbReference type="ARBA" id="ARBA00004191"/>
    </source>
</evidence>
<comment type="pathway">
    <text evidence="2">Glycan metabolism; pectin degradation; 2-dehydro-3-deoxy-D-gluconate from pectin: step 1/5.</text>
</comment>
<accession>A0AAN9IKZ9</accession>
<reference evidence="13 14" key="1">
    <citation type="submission" date="2024-01" db="EMBL/GenBank/DDBJ databases">
        <title>The genomes of 5 underutilized Papilionoideae crops provide insights into root nodulation and disease resistance.</title>
        <authorList>
            <person name="Yuan L."/>
        </authorList>
    </citation>
    <scope>NUCLEOTIDE SEQUENCE [LARGE SCALE GENOMIC DNA]</scope>
    <source>
        <strain evidence="13">LY-2023</strain>
        <tissue evidence="13">Leaf</tissue>
    </source>
</reference>
<comment type="catalytic activity">
    <reaction evidence="9">
        <text>[(1-&gt;4)-alpha-D-galacturonosyl methyl ester](n) + n H2O = [(1-&gt;4)-alpha-D-galacturonosyl](n) + n methanol + n H(+)</text>
        <dbReference type="Rhea" id="RHEA:22380"/>
        <dbReference type="Rhea" id="RHEA-COMP:14570"/>
        <dbReference type="Rhea" id="RHEA-COMP:14573"/>
        <dbReference type="ChEBI" id="CHEBI:15377"/>
        <dbReference type="ChEBI" id="CHEBI:15378"/>
        <dbReference type="ChEBI" id="CHEBI:17790"/>
        <dbReference type="ChEBI" id="CHEBI:140522"/>
        <dbReference type="ChEBI" id="CHEBI:140523"/>
        <dbReference type="EC" id="3.1.1.11"/>
    </reaction>
</comment>
<evidence type="ECO:0000256" key="8">
    <source>
        <dbReference type="ARBA" id="ARBA00023180"/>
    </source>
</evidence>
<keyword evidence="8" id="KW-0325">Glycoprotein</keyword>
<dbReference type="SUPFAM" id="SSF51126">
    <property type="entry name" value="Pectin lyase-like"/>
    <property type="match status" value="1"/>
</dbReference>
<evidence type="ECO:0000256" key="9">
    <source>
        <dbReference type="ARBA" id="ARBA00047928"/>
    </source>
</evidence>
<dbReference type="InterPro" id="IPR012334">
    <property type="entry name" value="Pectin_lyas_fold"/>
</dbReference>
<evidence type="ECO:0000313" key="13">
    <source>
        <dbReference type="EMBL" id="KAK7278021.1"/>
    </source>
</evidence>
<dbReference type="InterPro" id="IPR000070">
    <property type="entry name" value="Pectinesterase_cat"/>
</dbReference>
<dbReference type="EMBL" id="JAYKXN010000006">
    <property type="protein sequence ID" value="KAK7278021.1"/>
    <property type="molecule type" value="Genomic_DNA"/>
</dbReference>
<keyword evidence="5" id="KW-0964">Secreted</keyword>
<dbReference type="InterPro" id="IPR011050">
    <property type="entry name" value="Pectin_lyase_fold/virulence"/>
</dbReference>
<comment type="function">
    <text evidence="10">Acts in the modification of cell walls via demethylesterification of cell wall pectin.</text>
</comment>
<comment type="similarity">
    <text evidence="3">Belongs to the pectinesterase family.</text>
</comment>
<evidence type="ECO:0000259" key="12">
    <source>
        <dbReference type="Pfam" id="PF01095"/>
    </source>
</evidence>
<dbReference type="AlphaFoldDB" id="A0AAN9IKZ9"/>
<evidence type="ECO:0000256" key="3">
    <source>
        <dbReference type="ARBA" id="ARBA00008891"/>
    </source>
</evidence>
<evidence type="ECO:0000256" key="5">
    <source>
        <dbReference type="ARBA" id="ARBA00022512"/>
    </source>
</evidence>
<evidence type="ECO:0000256" key="2">
    <source>
        <dbReference type="ARBA" id="ARBA00005184"/>
    </source>
</evidence>
<dbReference type="Gene3D" id="2.160.20.10">
    <property type="entry name" value="Single-stranded right-handed beta-helix, Pectin lyase-like"/>
    <property type="match status" value="1"/>
</dbReference>
<dbReference type="GO" id="GO:0045490">
    <property type="term" value="P:pectin catabolic process"/>
    <property type="evidence" value="ECO:0007669"/>
    <property type="project" value="TreeGrafter"/>
</dbReference>
<keyword evidence="11" id="KW-0732">Signal</keyword>
<feature type="signal peptide" evidence="11">
    <location>
        <begin position="1"/>
        <end position="23"/>
    </location>
</feature>
<proteinExistence type="inferred from homology"/>
<dbReference type="Pfam" id="PF01095">
    <property type="entry name" value="Pectinesterase"/>
    <property type="match status" value="1"/>
</dbReference>
<name>A0AAN9IKZ9_CLITE</name>
<evidence type="ECO:0000256" key="4">
    <source>
        <dbReference type="ARBA" id="ARBA00013229"/>
    </source>
</evidence>
<dbReference type="PANTHER" id="PTHR31321">
    <property type="entry name" value="ACYL-COA THIOESTER HYDROLASE YBHC-RELATED"/>
    <property type="match status" value="1"/>
</dbReference>
<keyword evidence="14" id="KW-1185">Reference proteome</keyword>
<protein>
    <recommendedName>
        <fullName evidence="4">pectinesterase</fullName>
        <ecNumber evidence="4">3.1.1.11</ecNumber>
    </recommendedName>
</protein>
<dbReference type="Proteomes" id="UP001359559">
    <property type="component" value="Unassembled WGS sequence"/>
</dbReference>
<dbReference type="PANTHER" id="PTHR31321:SF120">
    <property type="entry name" value="PECTINESTERASE 52-RELATED"/>
    <property type="match status" value="1"/>
</dbReference>
<evidence type="ECO:0000256" key="11">
    <source>
        <dbReference type="SAM" id="SignalP"/>
    </source>
</evidence>
<feature type="domain" description="Pectinesterase catalytic" evidence="12">
    <location>
        <begin position="35"/>
        <end position="323"/>
    </location>
</feature>
<comment type="subcellular location">
    <subcellularLocation>
        <location evidence="1">Secreted</location>
        <location evidence="1">Cell wall</location>
    </subcellularLocation>
</comment>
<keyword evidence="5" id="KW-0134">Cell wall</keyword>
<comment type="caution">
    <text evidence="13">The sequence shown here is derived from an EMBL/GenBank/DDBJ whole genome shotgun (WGS) entry which is preliminary data.</text>
</comment>
<evidence type="ECO:0000256" key="10">
    <source>
        <dbReference type="ARBA" id="ARBA00057335"/>
    </source>
</evidence>
<sequence>MEIEITLPLILFFMISYLCICRAENCEGTQVSHTIVVGHSANAEFRKVQAAIDSIPENNSQWVKIHISAGTYMEKVQIPYEKPCIFLEGEGKDVTIITYDDHQQTDTSATFSSSPDNVVATGITFKNTYNVAAMLRFQSRKMGGDDIAPALAARVYGDKSAFYECGFIGFQDTLWDVKGRHYFKNCYLEGAVDFIFGNGQSYYENCRINATASGFITAQGRQSEKEESGFVFRDGSVFGNGESLLGRAYGPYSRVIFYGTNLGSVVAPKGWDAWHYANREDYIYYAEFGCGGAGANTSNRVPWMSKLDHSELKQFSKSEFINQDAWLQKLPLKY</sequence>
<dbReference type="GO" id="GO:0042545">
    <property type="term" value="P:cell wall modification"/>
    <property type="evidence" value="ECO:0007669"/>
    <property type="project" value="InterPro"/>
</dbReference>
<dbReference type="FunFam" id="2.160.20.10:FF:000013">
    <property type="entry name" value="Pectinesterase"/>
    <property type="match status" value="1"/>
</dbReference>